<dbReference type="PANTHER" id="PTHR40590:SF1">
    <property type="entry name" value="CYTOPLASMIC PROTEIN"/>
    <property type="match status" value="1"/>
</dbReference>
<comment type="caution">
    <text evidence="2">The sequence shown here is derived from an EMBL/GenBank/DDBJ whole genome shotgun (WGS) entry which is preliminary data.</text>
</comment>
<dbReference type="AlphaFoldDB" id="A0A6I4T2T8"/>
<feature type="chain" id="PRO_5026156505" evidence="1">
    <location>
        <begin position="25"/>
        <end position="308"/>
    </location>
</feature>
<dbReference type="Proteomes" id="UP000438476">
    <property type="component" value="Unassembled WGS sequence"/>
</dbReference>
<sequence length="308" mass="33485">MSLKSLLLPLAGSLSMILGVTACAAEPLEIPENLAETDIEEGHQGPALWALSDDDTTVYLFGTVHVLPEDVKWFGGAIAEAFQSSDELVTEIDMNDAAAMQQLVMSKAILPADAPTLREQMSDENREQYEAAMVTLGLPVEALDRFEPWYAAMTLQLLPMVQAGYGANSGVDAVLTAKAADKQRAALETPDEQISLFDEMSPDTQLAFLDQTVESLPGMMDTIDAMVGEWLAGDADDLARIMNGELDDPALYKRLLTDRNAHWADWIEERMQQPGTVFIAVGAGHLAGENSVQAQLAQRGLPTRRITH</sequence>
<proteinExistence type="predicted"/>
<dbReference type="PROSITE" id="PS51257">
    <property type="entry name" value="PROKAR_LIPOPROTEIN"/>
    <property type="match status" value="1"/>
</dbReference>
<dbReference type="RefSeq" id="WP_160734865.1">
    <property type="nucleotide sequence ID" value="NZ_WTYT01000001.1"/>
</dbReference>
<dbReference type="PANTHER" id="PTHR40590">
    <property type="entry name" value="CYTOPLASMIC PROTEIN-RELATED"/>
    <property type="match status" value="1"/>
</dbReference>
<dbReference type="CDD" id="cd14789">
    <property type="entry name" value="Tiki"/>
    <property type="match status" value="1"/>
</dbReference>
<gene>
    <name evidence="2" type="ORF">GRI91_01495</name>
</gene>
<dbReference type="EMBL" id="WTYT01000001">
    <property type="protein sequence ID" value="MXO64433.1"/>
    <property type="molecule type" value="Genomic_DNA"/>
</dbReference>
<dbReference type="InterPro" id="IPR002816">
    <property type="entry name" value="TraB/PrgY/GumN_fam"/>
</dbReference>
<evidence type="ECO:0000256" key="1">
    <source>
        <dbReference type="SAM" id="SignalP"/>
    </source>
</evidence>
<name>A0A6I4T2T8_9SPHN</name>
<feature type="signal peptide" evidence="1">
    <location>
        <begin position="1"/>
        <end position="24"/>
    </location>
</feature>
<evidence type="ECO:0000313" key="2">
    <source>
        <dbReference type="EMBL" id="MXO64433.1"/>
    </source>
</evidence>
<organism evidence="2 3">
    <name type="scientific">Altericroceibacterium endophyticum</name>
    <dbReference type="NCBI Taxonomy" id="1808508"/>
    <lineage>
        <taxon>Bacteria</taxon>
        <taxon>Pseudomonadati</taxon>
        <taxon>Pseudomonadota</taxon>
        <taxon>Alphaproteobacteria</taxon>
        <taxon>Sphingomonadales</taxon>
        <taxon>Erythrobacteraceae</taxon>
        <taxon>Altericroceibacterium</taxon>
    </lineage>
</organism>
<keyword evidence="1" id="KW-0732">Signal</keyword>
<accession>A0A6I4T2T8</accession>
<evidence type="ECO:0000313" key="3">
    <source>
        <dbReference type="Proteomes" id="UP000438476"/>
    </source>
</evidence>
<dbReference type="Pfam" id="PF01963">
    <property type="entry name" value="TraB_PrgY_gumN"/>
    <property type="match status" value="1"/>
</dbReference>
<reference evidence="2 3" key="1">
    <citation type="submission" date="2019-12" db="EMBL/GenBank/DDBJ databases">
        <title>Genomic-based taxomic classification of the family Erythrobacteraceae.</title>
        <authorList>
            <person name="Xu L."/>
        </authorList>
    </citation>
    <scope>NUCLEOTIDE SEQUENCE [LARGE SCALE GENOMIC DNA]</scope>
    <source>
        <strain evidence="2 3">LMG 29518</strain>
    </source>
</reference>
<keyword evidence="3" id="KW-1185">Reference proteome</keyword>
<protein>
    <submittedName>
        <fullName evidence="2">TraB/GumN family protein</fullName>
    </submittedName>
</protein>
<dbReference type="OrthoDB" id="9806326at2"/>
<dbReference type="InterPro" id="IPR047111">
    <property type="entry name" value="YbaP-like"/>
</dbReference>